<accession>A0A1H3UMH3</accession>
<gene>
    <name evidence="2" type="ORF">SAMN05421736_12312</name>
</gene>
<name>A0A1H3UMH3_9BACI</name>
<evidence type="ECO:0000313" key="3">
    <source>
        <dbReference type="Proteomes" id="UP000198935"/>
    </source>
</evidence>
<organism evidence="2 3">
    <name type="scientific">Evansella caseinilytica</name>
    <dbReference type="NCBI Taxonomy" id="1503961"/>
    <lineage>
        <taxon>Bacteria</taxon>
        <taxon>Bacillati</taxon>
        <taxon>Bacillota</taxon>
        <taxon>Bacilli</taxon>
        <taxon>Bacillales</taxon>
        <taxon>Bacillaceae</taxon>
        <taxon>Evansella</taxon>
    </lineage>
</organism>
<feature type="region of interest" description="Disordered" evidence="1">
    <location>
        <begin position="1"/>
        <end position="50"/>
    </location>
</feature>
<proteinExistence type="predicted"/>
<dbReference type="Proteomes" id="UP000198935">
    <property type="component" value="Unassembled WGS sequence"/>
</dbReference>
<evidence type="ECO:0000256" key="1">
    <source>
        <dbReference type="SAM" id="MobiDB-lite"/>
    </source>
</evidence>
<dbReference type="EMBL" id="FNPI01000023">
    <property type="protein sequence ID" value="SDZ63251.1"/>
    <property type="molecule type" value="Genomic_DNA"/>
</dbReference>
<dbReference type="AlphaFoldDB" id="A0A1H3UMH3"/>
<reference evidence="3" key="1">
    <citation type="submission" date="2016-10" db="EMBL/GenBank/DDBJ databases">
        <authorList>
            <person name="Varghese N."/>
            <person name="Submissions S."/>
        </authorList>
    </citation>
    <scope>NUCLEOTIDE SEQUENCE [LARGE SCALE GENOMIC DNA]</scope>
    <source>
        <strain evidence="3">SP</strain>
    </source>
</reference>
<protein>
    <submittedName>
        <fullName evidence="2">Uncharacterized protein</fullName>
    </submittedName>
</protein>
<sequence length="50" mass="5470">MGKQRGHDSRDPKIPGARSVNPLGNSPDDPQPGNVFSRGNEKAKKENTKR</sequence>
<feature type="compositionally biased region" description="Basic and acidic residues" evidence="1">
    <location>
        <begin position="39"/>
        <end position="50"/>
    </location>
</feature>
<keyword evidence="3" id="KW-1185">Reference proteome</keyword>
<feature type="compositionally biased region" description="Basic and acidic residues" evidence="1">
    <location>
        <begin position="1"/>
        <end position="13"/>
    </location>
</feature>
<evidence type="ECO:0000313" key="2">
    <source>
        <dbReference type="EMBL" id="SDZ63251.1"/>
    </source>
</evidence>